<dbReference type="InterPro" id="IPR051215">
    <property type="entry name" value="GRE"/>
</dbReference>
<keyword evidence="6" id="KW-0670">Pyruvate</keyword>
<name>A0ABV1HPF2_9FIRM</name>
<feature type="domain" description="Glycine radical" evidence="4">
    <location>
        <begin position="676"/>
        <end position="797"/>
    </location>
</feature>
<keyword evidence="7" id="KW-1185">Reference proteome</keyword>
<reference evidence="6 7" key="1">
    <citation type="submission" date="2024-03" db="EMBL/GenBank/DDBJ databases">
        <title>Human intestinal bacterial collection.</title>
        <authorList>
            <person name="Pauvert C."/>
            <person name="Hitch T.C.A."/>
            <person name="Clavel T."/>
        </authorList>
    </citation>
    <scope>NUCLEOTIDE SEQUENCE [LARGE SCALE GENOMIC DNA]</scope>
    <source>
        <strain evidence="6 7">CLA-AP-H27</strain>
    </source>
</reference>
<evidence type="ECO:0000259" key="5">
    <source>
        <dbReference type="PROSITE" id="PS51554"/>
    </source>
</evidence>
<dbReference type="PROSITE" id="PS51149">
    <property type="entry name" value="GLY_RADICAL_2"/>
    <property type="match status" value="1"/>
</dbReference>
<evidence type="ECO:0000256" key="1">
    <source>
        <dbReference type="ARBA" id="ARBA00022818"/>
    </source>
</evidence>
<dbReference type="InterPro" id="IPR001150">
    <property type="entry name" value="Gly_radical"/>
</dbReference>
<dbReference type="Proteomes" id="UP001437460">
    <property type="component" value="Unassembled WGS sequence"/>
</dbReference>
<organism evidence="6 7">
    <name type="scientific">Ventrimonas faecis</name>
    <dbReference type="NCBI Taxonomy" id="3133170"/>
    <lineage>
        <taxon>Bacteria</taxon>
        <taxon>Bacillati</taxon>
        <taxon>Bacillota</taxon>
        <taxon>Clostridia</taxon>
        <taxon>Lachnospirales</taxon>
        <taxon>Lachnospiraceae</taxon>
        <taxon>Ventrimonas</taxon>
    </lineage>
</organism>
<dbReference type="Pfam" id="PF02901">
    <property type="entry name" value="PFL-like"/>
    <property type="match status" value="1"/>
</dbReference>
<dbReference type="Gene3D" id="3.20.70.20">
    <property type="match status" value="1"/>
</dbReference>
<evidence type="ECO:0000259" key="4">
    <source>
        <dbReference type="PROSITE" id="PS51149"/>
    </source>
</evidence>
<dbReference type="GO" id="GO:0016829">
    <property type="term" value="F:lyase activity"/>
    <property type="evidence" value="ECO:0007669"/>
    <property type="project" value="UniProtKB-KW"/>
</dbReference>
<feature type="domain" description="PFL" evidence="5">
    <location>
        <begin position="7"/>
        <end position="669"/>
    </location>
</feature>
<keyword evidence="1 3" id="KW-0556">Organic radical</keyword>
<accession>A0ABV1HPF2</accession>
<evidence type="ECO:0000256" key="3">
    <source>
        <dbReference type="PROSITE-ProRule" id="PRU00493"/>
    </source>
</evidence>
<dbReference type="PANTHER" id="PTHR43641:SF2">
    <property type="entry name" value="DEHYDRATASE YBIW-RELATED"/>
    <property type="match status" value="1"/>
</dbReference>
<dbReference type="Pfam" id="PF01228">
    <property type="entry name" value="Gly_radical"/>
    <property type="match status" value="1"/>
</dbReference>
<evidence type="ECO:0000313" key="6">
    <source>
        <dbReference type="EMBL" id="MEQ2564200.1"/>
    </source>
</evidence>
<evidence type="ECO:0000313" key="7">
    <source>
        <dbReference type="Proteomes" id="UP001437460"/>
    </source>
</evidence>
<gene>
    <name evidence="6" type="ORF">WMO41_13685</name>
</gene>
<feature type="modified residue" description="Glycine radical" evidence="3">
    <location>
        <position position="773"/>
    </location>
</feature>
<evidence type="ECO:0000256" key="2">
    <source>
        <dbReference type="ARBA" id="ARBA00023239"/>
    </source>
</evidence>
<dbReference type="PROSITE" id="PS00850">
    <property type="entry name" value="GLY_RADICAL_1"/>
    <property type="match status" value="1"/>
</dbReference>
<dbReference type="PANTHER" id="PTHR43641">
    <property type="entry name" value="FORMATE ACETYLTRANSFERASE 3-RELATED"/>
    <property type="match status" value="1"/>
</dbReference>
<dbReference type="PROSITE" id="PS51554">
    <property type="entry name" value="PFL"/>
    <property type="match status" value="1"/>
</dbReference>
<keyword evidence="2 6" id="KW-0456">Lyase</keyword>
<dbReference type="InterPro" id="IPR019777">
    <property type="entry name" value="Form_AcTrfase_GR_CS"/>
</dbReference>
<sequence>MADLLNFRVNMMKRRLLDTRPSVSSERLLLATEAYKKYAGEAIPLFRAHVFAYVLDHMTVVIRDGELLVGSTNKRVRSASIFPEYTGQWLTKKNADGVLNLDHLPERSTDPMDVMPEERQEILDTLAWWEGRSLEEYVEENMPEDIQEARKAGIIAVGCRSLPSGKTVPDYALMFQRGLKVYIQMCKDKIAETKERTVKVQPQIDFWMASIVACEAVIRFAGRYADEAERLAAEEADETRKKELLQIAEICRRVPEHPARTFREAMQFEWFIYYLLYVDNNCSACGFGRFDVIMGPYFEKDYQEGLITKEEAVELIECLFIKATEIVQVRPDDYSRDFAGFPLWQVLMLGGVDRQGKDVTNEITYLALEAASRIKLAQPAVALRVHDGTPKHIWRKACEMIQDGQANPAFFGDPCAIQTVINKGGSLEDARDWVILGCVEPHQGGGGTDGNPSAGYLNLPKCLELVMHNGVDPLTGKQMGPKTRDPSTFKTFEDVMEATKKQIDYWYDMIRRGFNTVISFHSTRLPCIYSSMMIKGCIEKGMPVQHGGAEHTYTGIFTTGPASLADALMAVKKFVYDEKKLTMEELIHALDVNFEGYERLRLELLNKAPKYGNDNEVVDGICDEIVSHIAEYVQKFTDARGGKYCFCNQAQTVNLTMGYKVGATADGRFAYTALSDNAGPAMGRDSEGPTAAINSISRNMHQDQVYDGTLVNLRFDPSGVAGEKGLEIIESLIKEYVANNGLHIQINVVDDKTLRAAQKDPENYRDIVVRVAGYMAYFTELDKSVQDVIIARTAHLA</sequence>
<dbReference type="SUPFAM" id="SSF51998">
    <property type="entry name" value="PFL-like glycyl radical enzymes"/>
    <property type="match status" value="1"/>
</dbReference>
<protein>
    <submittedName>
        <fullName evidence="6">Pyruvate formate lyase family protein</fullName>
    </submittedName>
</protein>
<dbReference type="EMBL" id="JBBMFJ010000034">
    <property type="protein sequence ID" value="MEQ2564200.1"/>
    <property type="molecule type" value="Genomic_DNA"/>
</dbReference>
<comment type="caution">
    <text evidence="6">The sequence shown here is derived from an EMBL/GenBank/DDBJ whole genome shotgun (WGS) entry which is preliminary data.</text>
</comment>
<dbReference type="InterPro" id="IPR004184">
    <property type="entry name" value="PFL_dom"/>
</dbReference>
<dbReference type="RefSeq" id="WP_349230242.1">
    <property type="nucleotide sequence ID" value="NZ_JBBMFJ010000034.1"/>
</dbReference>
<proteinExistence type="predicted"/>